<dbReference type="GO" id="GO:0022857">
    <property type="term" value="F:transmembrane transporter activity"/>
    <property type="evidence" value="ECO:0007669"/>
    <property type="project" value="InterPro"/>
</dbReference>
<evidence type="ECO:0000256" key="6">
    <source>
        <dbReference type="ARBA" id="ARBA00022970"/>
    </source>
</evidence>
<dbReference type="Gene3D" id="3.40.190.10">
    <property type="entry name" value="Periplasmic binding protein-like II"/>
    <property type="match status" value="2"/>
</dbReference>
<dbReference type="OrthoDB" id="9811552at2"/>
<feature type="transmembrane region" description="Helical" evidence="9">
    <location>
        <begin position="288"/>
        <end position="312"/>
    </location>
</feature>
<evidence type="ECO:0000256" key="5">
    <source>
        <dbReference type="ARBA" id="ARBA00022692"/>
    </source>
</evidence>
<keyword evidence="13" id="KW-1185">Reference proteome</keyword>
<dbReference type="SUPFAM" id="SSF53850">
    <property type="entry name" value="Periplasmic binding protein-like II"/>
    <property type="match status" value="1"/>
</dbReference>
<keyword evidence="7 9" id="KW-1133">Transmembrane helix</keyword>
<dbReference type="Pfam" id="PF00528">
    <property type="entry name" value="BPD_transp_1"/>
    <property type="match status" value="1"/>
</dbReference>
<name>A0A0R1JRJ4_9LACO</name>
<dbReference type="Gene3D" id="1.10.3720.10">
    <property type="entry name" value="MetI-like"/>
    <property type="match status" value="1"/>
</dbReference>
<evidence type="ECO:0000259" key="11">
    <source>
        <dbReference type="PROSITE" id="PS50928"/>
    </source>
</evidence>
<dbReference type="InterPro" id="IPR043429">
    <property type="entry name" value="ArtM/GltK/GlnP/TcyL/YhdX-like"/>
</dbReference>
<dbReference type="SMART" id="SM00062">
    <property type="entry name" value="PBPb"/>
    <property type="match status" value="1"/>
</dbReference>
<dbReference type="PANTHER" id="PTHR30614">
    <property type="entry name" value="MEMBRANE COMPONENT OF AMINO ACID ABC TRANSPORTER"/>
    <property type="match status" value="1"/>
</dbReference>
<dbReference type="InterPro" id="IPR010065">
    <property type="entry name" value="AA_ABC_transptr_permease_3TM"/>
</dbReference>
<evidence type="ECO:0000313" key="12">
    <source>
        <dbReference type="EMBL" id="KRK73968.1"/>
    </source>
</evidence>
<accession>A0A0R1JRJ4</accession>
<sequence length="484" mass="52308">MHKLKIWLLALVAGLALLIGGTAQQHAVQAAETQSRLSTIQKRGYLIVGLSADYAPLEFHATVNGNDKIVGSDVSLAEKIAADMGVKLQIKEMGFNALIGAMKTGKIDLIISGMSDTAEREKEVSFSKWYTSEKQVMVIQTKNKGKYKNIADFDGASVGVQKQSIQQQLAETQLPGADVHVLDKANDVIAQVSTGKLEAGVMSQIIADSYAARTKGLSVIDPGFATEVAKTSVALPKGDTVLQAQINKSIDAVRSKHLYKGYLKAAYKLQDQDQSFWDKYHSYFVKGALYTLIFALITVISGTILGTALALMRRSKLWILKAIAVVYVEFIRGTPLMVQAFIVYFGTQVLGLNLNAFAAGAVAMGINSGAYVAEIIRSGLNSVPIGQTEAARSLGLSGGQTTRYVILPQAVKNIWPALGNEFVTVIKESSVLSVIGATELMFEGTNVQGASFKPFLPMIIVALIYFAMTFVFSRILGFIEKKFN</sequence>
<dbReference type="PROSITE" id="PS50928">
    <property type="entry name" value="ABC_TM1"/>
    <property type="match status" value="1"/>
</dbReference>
<dbReference type="STRING" id="1291734.FD02_GL001802"/>
<dbReference type="CDD" id="cd06261">
    <property type="entry name" value="TM_PBP2"/>
    <property type="match status" value="1"/>
</dbReference>
<evidence type="ECO:0000256" key="2">
    <source>
        <dbReference type="ARBA" id="ARBA00010072"/>
    </source>
</evidence>
<protein>
    <submittedName>
        <fullName evidence="12">Amino acid ABC transporter permease</fullName>
    </submittedName>
</protein>
<dbReference type="InterPro" id="IPR001638">
    <property type="entry name" value="Solute-binding_3/MltF_N"/>
</dbReference>
<feature type="chain" id="PRO_5039604003" evidence="10">
    <location>
        <begin position="28"/>
        <end position="484"/>
    </location>
</feature>
<dbReference type="RefSeq" id="WP_056950160.1">
    <property type="nucleotide sequence ID" value="NZ_AZDJ01000003.1"/>
</dbReference>
<dbReference type="GO" id="GO:0006865">
    <property type="term" value="P:amino acid transport"/>
    <property type="evidence" value="ECO:0007669"/>
    <property type="project" value="UniProtKB-KW"/>
</dbReference>
<evidence type="ECO:0000313" key="13">
    <source>
        <dbReference type="Proteomes" id="UP000051804"/>
    </source>
</evidence>
<dbReference type="FunFam" id="1.10.3720.10:FF:000033">
    <property type="entry name" value="Polar amino acid ABC transporter permease"/>
    <property type="match status" value="1"/>
</dbReference>
<dbReference type="Proteomes" id="UP000051804">
    <property type="component" value="Unassembled WGS sequence"/>
</dbReference>
<organism evidence="12 13">
    <name type="scientific">Lacticaseibacillus nasuensis JCM 17158</name>
    <dbReference type="NCBI Taxonomy" id="1291734"/>
    <lineage>
        <taxon>Bacteria</taxon>
        <taxon>Bacillati</taxon>
        <taxon>Bacillota</taxon>
        <taxon>Bacilli</taxon>
        <taxon>Lactobacillales</taxon>
        <taxon>Lactobacillaceae</taxon>
        <taxon>Lacticaseibacillus</taxon>
    </lineage>
</organism>
<evidence type="ECO:0000256" key="1">
    <source>
        <dbReference type="ARBA" id="ARBA00004651"/>
    </source>
</evidence>
<dbReference type="InterPro" id="IPR035906">
    <property type="entry name" value="MetI-like_sf"/>
</dbReference>
<comment type="similarity">
    <text evidence="2">Belongs to the binding-protein-dependent transport system permease family. HisMQ subfamily.</text>
</comment>
<comment type="caution">
    <text evidence="12">The sequence shown here is derived from an EMBL/GenBank/DDBJ whole genome shotgun (WGS) entry which is preliminary data.</text>
</comment>
<dbReference type="AlphaFoldDB" id="A0A0R1JRJ4"/>
<keyword evidence="5 9" id="KW-0812">Transmembrane</keyword>
<evidence type="ECO:0000256" key="7">
    <source>
        <dbReference type="ARBA" id="ARBA00022989"/>
    </source>
</evidence>
<dbReference type="EMBL" id="AZDJ01000003">
    <property type="protein sequence ID" value="KRK73968.1"/>
    <property type="molecule type" value="Genomic_DNA"/>
</dbReference>
<reference evidence="12 13" key="1">
    <citation type="journal article" date="2015" name="Genome Announc.">
        <title>Expanding the biotechnology potential of lactobacilli through comparative genomics of 213 strains and associated genera.</title>
        <authorList>
            <person name="Sun Z."/>
            <person name="Harris H.M."/>
            <person name="McCann A."/>
            <person name="Guo C."/>
            <person name="Argimon S."/>
            <person name="Zhang W."/>
            <person name="Yang X."/>
            <person name="Jeffery I.B."/>
            <person name="Cooney J.C."/>
            <person name="Kagawa T.F."/>
            <person name="Liu W."/>
            <person name="Song Y."/>
            <person name="Salvetti E."/>
            <person name="Wrobel A."/>
            <person name="Rasinkangas P."/>
            <person name="Parkhill J."/>
            <person name="Rea M.C."/>
            <person name="O'Sullivan O."/>
            <person name="Ritari J."/>
            <person name="Douillard F.P."/>
            <person name="Paul Ross R."/>
            <person name="Yang R."/>
            <person name="Briner A.E."/>
            <person name="Felis G.E."/>
            <person name="de Vos W.M."/>
            <person name="Barrangou R."/>
            <person name="Klaenhammer T.R."/>
            <person name="Caufield P.W."/>
            <person name="Cui Y."/>
            <person name="Zhang H."/>
            <person name="O'Toole P.W."/>
        </authorList>
    </citation>
    <scope>NUCLEOTIDE SEQUENCE [LARGE SCALE GENOMIC DNA]</scope>
    <source>
        <strain evidence="12 13">JCM 17158</strain>
    </source>
</reference>
<dbReference type="Pfam" id="PF00497">
    <property type="entry name" value="SBP_bac_3"/>
    <property type="match status" value="1"/>
</dbReference>
<evidence type="ECO:0000256" key="3">
    <source>
        <dbReference type="ARBA" id="ARBA00022448"/>
    </source>
</evidence>
<evidence type="ECO:0000256" key="8">
    <source>
        <dbReference type="ARBA" id="ARBA00023136"/>
    </source>
</evidence>
<feature type="signal peptide" evidence="10">
    <location>
        <begin position="1"/>
        <end position="27"/>
    </location>
</feature>
<keyword evidence="8 9" id="KW-0472">Membrane</keyword>
<keyword evidence="10" id="KW-0732">Signal</keyword>
<proteinExistence type="inferred from homology"/>
<dbReference type="PANTHER" id="PTHR30614:SF20">
    <property type="entry name" value="GLUTAMINE TRANSPORT SYSTEM PERMEASE PROTEIN GLNP"/>
    <property type="match status" value="1"/>
</dbReference>
<keyword evidence="4" id="KW-1003">Cell membrane</keyword>
<comment type="subcellular location">
    <subcellularLocation>
        <location evidence="1 9">Cell membrane</location>
        <topology evidence="1 9">Multi-pass membrane protein</topology>
    </subcellularLocation>
</comment>
<evidence type="ECO:0000256" key="4">
    <source>
        <dbReference type="ARBA" id="ARBA00022475"/>
    </source>
</evidence>
<dbReference type="NCBIfam" id="TIGR01726">
    <property type="entry name" value="HEQRo_perm_3TM"/>
    <property type="match status" value="1"/>
</dbReference>
<dbReference type="InterPro" id="IPR000515">
    <property type="entry name" value="MetI-like"/>
</dbReference>
<dbReference type="SUPFAM" id="SSF161098">
    <property type="entry name" value="MetI-like"/>
    <property type="match status" value="1"/>
</dbReference>
<keyword evidence="3 9" id="KW-0813">Transport</keyword>
<dbReference type="GO" id="GO:0043190">
    <property type="term" value="C:ATP-binding cassette (ABC) transporter complex"/>
    <property type="evidence" value="ECO:0007669"/>
    <property type="project" value="InterPro"/>
</dbReference>
<gene>
    <name evidence="12" type="ORF">FD02_GL001802</name>
</gene>
<keyword evidence="6" id="KW-0029">Amino-acid transport</keyword>
<evidence type="ECO:0000256" key="10">
    <source>
        <dbReference type="SAM" id="SignalP"/>
    </source>
</evidence>
<dbReference type="PATRIC" id="fig|1291734.4.peg.1850"/>
<feature type="domain" description="ABC transmembrane type-1" evidence="11">
    <location>
        <begin position="288"/>
        <end position="476"/>
    </location>
</feature>
<feature type="transmembrane region" description="Helical" evidence="9">
    <location>
        <begin position="455"/>
        <end position="479"/>
    </location>
</feature>
<evidence type="ECO:0000256" key="9">
    <source>
        <dbReference type="RuleBase" id="RU363032"/>
    </source>
</evidence>